<gene>
    <name evidence="2" type="ORF">CASFOL_016551</name>
</gene>
<sequence>MGWDRLTNQPPQHAASKSSSAPTAIPDLQSSEWDR</sequence>
<keyword evidence="3" id="KW-1185">Reference proteome</keyword>
<evidence type="ECO:0000256" key="1">
    <source>
        <dbReference type="SAM" id="MobiDB-lite"/>
    </source>
</evidence>
<dbReference type="EMBL" id="JAVIJP010000018">
    <property type="protein sequence ID" value="KAL3638644.1"/>
    <property type="molecule type" value="Genomic_DNA"/>
</dbReference>
<evidence type="ECO:0000313" key="3">
    <source>
        <dbReference type="Proteomes" id="UP001632038"/>
    </source>
</evidence>
<feature type="region of interest" description="Disordered" evidence="1">
    <location>
        <begin position="1"/>
        <end position="35"/>
    </location>
</feature>
<dbReference type="AlphaFoldDB" id="A0ABD3DBN2"/>
<proteinExistence type="predicted"/>
<reference evidence="3" key="1">
    <citation type="journal article" date="2024" name="IScience">
        <title>Strigolactones Initiate the Formation of Haustorium-like Structures in Castilleja.</title>
        <authorList>
            <person name="Buerger M."/>
            <person name="Peterson D."/>
            <person name="Chory J."/>
        </authorList>
    </citation>
    <scope>NUCLEOTIDE SEQUENCE [LARGE SCALE GENOMIC DNA]</scope>
</reference>
<organism evidence="2 3">
    <name type="scientific">Castilleja foliolosa</name>
    <dbReference type="NCBI Taxonomy" id="1961234"/>
    <lineage>
        <taxon>Eukaryota</taxon>
        <taxon>Viridiplantae</taxon>
        <taxon>Streptophyta</taxon>
        <taxon>Embryophyta</taxon>
        <taxon>Tracheophyta</taxon>
        <taxon>Spermatophyta</taxon>
        <taxon>Magnoliopsida</taxon>
        <taxon>eudicotyledons</taxon>
        <taxon>Gunneridae</taxon>
        <taxon>Pentapetalae</taxon>
        <taxon>asterids</taxon>
        <taxon>lamiids</taxon>
        <taxon>Lamiales</taxon>
        <taxon>Orobanchaceae</taxon>
        <taxon>Pedicularideae</taxon>
        <taxon>Castillejinae</taxon>
        <taxon>Castilleja</taxon>
    </lineage>
</organism>
<name>A0ABD3DBN2_9LAMI</name>
<dbReference type="Proteomes" id="UP001632038">
    <property type="component" value="Unassembled WGS sequence"/>
</dbReference>
<comment type="caution">
    <text evidence="2">The sequence shown here is derived from an EMBL/GenBank/DDBJ whole genome shotgun (WGS) entry which is preliminary data.</text>
</comment>
<evidence type="ECO:0000313" key="2">
    <source>
        <dbReference type="EMBL" id="KAL3638644.1"/>
    </source>
</evidence>
<accession>A0ABD3DBN2</accession>
<protein>
    <submittedName>
        <fullName evidence="2">Uncharacterized protein</fullName>
    </submittedName>
</protein>